<feature type="compositionally biased region" description="Basic and acidic residues" evidence="1">
    <location>
        <begin position="10"/>
        <end position="30"/>
    </location>
</feature>
<dbReference type="AlphaFoldDB" id="A0A844ZED4"/>
<evidence type="ECO:0000313" key="2">
    <source>
        <dbReference type="EMBL" id="MXO85320.1"/>
    </source>
</evidence>
<proteinExistence type="predicted"/>
<comment type="caution">
    <text evidence="2">The sequence shown here is derived from an EMBL/GenBank/DDBJ whole genome shotgun (WGS) entry which is preliminary data.</text>
</comment>
<dbReference type="Proteomes" id="UP000433104">
    <property type="component" value="Unassembled WGS sequence"/>
</dbReference>
<gene>
    <name evidence="2" type="ORF">GRI38_04685</name>
</gene>
<evidence type="ECO:0000256" key="1">
    <source>
        <dbReference type="SAM" id="MobiDB-lite"/>
    </source>
</evidence>
<accession>A0A844ZED4</accession>
<dbReference type="OrthoDB" id="7410422at2"/>
<dbReference type="EMBL" id="WTYW01000001">
    <property type="protein sequence ID" value="MXO85320.1"/>
    <property type="molecule type" value="Genomic_DNA"/>
</dbReference>
<reference evidence="2 3" key="1">
    <citation type="submission" date="2019-12" db="EMBL/GenBank/DDBJ databases">
        <title>Genomic-based taxomic classification of the family Erythrobacteraceae.</title>
        <authorList>
            <person name="Xu L."/>
        </authorList>
    </citation>
    <scope>NUCLEOTIDE SEQUENCE [LARGE SCALE GENOMIC DNA]</scope>
    <source>
        <strain evidence="2 3">MCCC 1A09962</strain>
    </source>
</reference>
<organism evidence="2 3">
    <name type="scientific">Parapontixanthobacter aurantiacus</name>
    <dbReference type="NCBI Taxonomy" id="1463599"/>
    <lineage>
        <taxon>Bacteria</taxon>
        <taxon>Pseudomonadati</taxon>
        <taxon>Pseudomonadota</taxon>
        <taxon>Alphaproteobacteria</taxon>
        <taxon>Sphingomonadales</taxon>
        <taxon>Erythrobacteraceae</taxon>
        <taxon>Parapontixanthobacter</taxon>
    </lineage>
</organism>
<feature type="compositionally biased region" description="Basic and acidic residues" evidence="1">
    <location>
        <begin position="45"/>
        <end position="66"/>
    </location>
</feature>
<sequence>MEFEILDDPQGERDRPEGDRDGGIVEDHIALRNQSSVEPEDYPEEERKAESLVPKKDADEKDRQPE</sequence>
<evidence type="ECO:0000313" key="3">
    <source>
        <dbReference type="Proteomes" id="UP000433104"/>
    </source>
</evidence>
<feature type="region of interest" description="Disordered" evidence="1">
    <location>
        <begin position="1"/>
        <end position="66"/>
    </location>
</feature>
<name>A0A844ZED4_9SPHN</name>
<keyword evidence="3" id="KW-1185">Reference proteome</keyword>
<protein>
    <submittedName>
        <fullName evidence="2">Uncharacterized protein</fullName>
    </submittedName>
</protein>
<dbReference type="RefSeq" id="WP_160681731.1">
    <property type="nucleotide sequence ID" value="NZ_WTYW01000001.1"/>
</dbReference>